<organism evidence="1 2">
    <name type="scientific">Acyrthosiphon pisum</name>
    <name type="common">Pea aphid</name>
    <dbReference type="NCBI Taxonomy" id="7029"/>
    <lineage>
        <taxon>Eukaryota</taxon>
        <taxon>Metazoa</taxon>
        <taxon>Ecdysozoa</taxon>
        <taxon>Arthropoda</taxon>
        <taxon>Hexapoda</taxon>
        <taxon>Insecta</taxon>
        <taxon>Pterygota</taxon>
        <taxon>Neoptera</taxon>
        <taxon>Paraneoptera</taxon>
        <taxon>Hemiptera</taxon>
        <taxon>Sternorrhyncha</taxon>
        <taxon>Aphidomorpha</taxon>
        <taxon>Aphidoidea</taxon>
        <taxon>Aphididae</taxon>
        <taxon>Macrosiphini</taxon>
        <taxon>Acyrthosiphon</taxon>
    </lineage>
</organism>
<reference evidence="2" key="1">
    <citation type="submission" date="2010-06" db="EMBL/GenBank/DDBJ databases">
        <authorList>
            <person name="Jiang H."/>
            <person name="Abraham K."/>
            <person name="Ali S."/>
            <person name="Alsbrooks S.L."/>
            <person name="Anim B.N."/>
            <person name="Anosike U.S."/>
            <person name="Attaway T."/>
            <person name="Bandaranaike D.P."/>
            <person name="Battles P.K."/>
            <person name="Bell S.N."/>
            <person name="Bell A.V."/>
            <person name="Beltran B."/>
            <person name="Bickham C."/>
            <person name="Bustamante Y."/>
            <person name="Caleb T."/>
            <person name="Canada A."/>
            <person name="Cardenas V."/>
            <person name="Carter K."/>
            <person name="Chacko J."/>
            <person name="Chandrabose M.N."/>
            <person name="Chavez D."/>
            <person name="Chavez A."/>
            <person name="Chen L."/>
            <person name="Chu H.-S."/>
            <person name="Claassen K.J."/>
            <person name="Cockrell R."/>
            <person name="Collins M."/>
            <person name="Cooper J.A."/>
            <person name="Cree A."/>
            <person name="Curry S.M."/>
            <person name="Da Y."/>
            <person name="Dao M.D."/>
            <person name="Das B."/>
            <person name="Davila M.-L."/>
            <person name="Davy-Carroll L."/>
            <person name="Denson S."/>
            <person name="Dinh H."/>
            <person name="Ebong V.E."/>
            <person name="Edwards J.R."/>
            <person name="Egan A."/>
            <person name="El-Daye J."/>
            <person name="Escobedo L."/>
            <person name="Fernandez S."/>
            <person name="Fernando P.R."/>
            <person name="Flagg N."/>
            <person name="Forbes L.D."/>
            <person name="Fowler R.G."/>
            <person name="Fu Q."/>
            <person name="Gabisi R.A."/>
            <person name="Ganer J."/>
            <person name="Garbino Pronczuk A."/>
            <person name="Garcia R.M."/>
            <person name="Garner T."/>
            <person name="Garrett T.E."/>
            <person name="Gonzalez D.A."/>
            <person name="Hamid H."/>
            <person name="Hawkins E.S."/>
            <person name="Hirani K."/>
            <person name="Hogues M.E."/>
            <person name="Hollins B."/>
            <person name="Hsiao C.-H."/>
            <person name="Jabil R."/>
            <person name="James M.L."/>
            <person name="Jhangiani S.N."/>
            <person name="Johnson B."/>
            <person name="Johnson Q."/>
            <person name="Joshi V."/>
            <person name="Kalu J.B."/>
            <person name="Kam C."/>
            <person name="Kashfia A."/>
            <person name="Keebler J."/>
            <person name="Kisamo H."/>
            <person name="Kovar C.L."/>
            <person name="Lago L.A."/>
            <person name="Lai C.-Y."/>
            <person name="Laidlaw J."/>
            <person name="Lara F."/>
            <person name="Le T.-K."/>
            <person name="Lee S.L."/>
            <person name="Legall F.H."/>
            <person name="Lemon S.J."/>
            <person name="Lewis L.R."/>
            <person name="Li B."/>
            <person name="Liu Y."/>
            <person name="Liu Y.-S."/>
            <person name="Lopez J."/>
            <person name="Lozado R.J."/>
            <person name="Lu J."/>
            <person name="Madu R.C."/>
            <person name="Maheshwari M."/>
            <person name="Maheshwari R."/>
            <person name="Malloy K."/>
            <person name="Martinez E."/>
            <person name="Mathew T."/>
            <person name="Mercado I.C."/>
            <person name="Mercado C."/>
            <person name="Meyer B."/>
            <person name="Montgomery K."/>
            <person name="Morgan M.B."/>
            <person name="Munidasa M."/>
            <person name="Nazareth L.V."/>
            <person name="Nelson J."/>
            <person name="Ng B.M."/>
            <person name="Nguyen N.B."/>
            <person name="Nguyen P.Q."/>
            <person name="Nguyen T."/>
            <person name="Obregon M."/>
            <person name="Okwuonu G.O."/>
            <person name="Onwere C.G."/>
            <person name="Orozco G."/>
            <person name="Parra A."/>
            <person name="Patel S."/>
            <person name="Patil S."/>
            <person name="Perez A."/>
            <person name="Perez Y."/>
            <person name="Pham C."/>
            <person name="Primus E.L."/>
            <person name="Pu L.-L."/>
            <person name="Puazo M."/>
            <person name="Qin X."/>
            <person name="Quiroz J.B."/>
            <person name="Reese J."/>
            <person name="Richards S."/>
            <person name="Rives C.M."/>
            <person name="Robberts R."/>
            <person name="Ruiz S.J."/>
            <person name="Ruiz M.J."/>
            <person name="Santibanez J."/>
            <person name="Schneider B.W."/>
            <person name="Sisson I."/>
            <person name="Smith M."/>
            <person name="Sodergren E."/>
            <person name="Song X.-Z."/>
            <person name="Song B.B."/>
            <person name="Summersgill H."/>
            <person name="Thelus R."/>
            <person name="Thornton R.D."/>
            <person name="Trejos Z.Y."/>
            <person name="Usmani K."/>
            <person name="Vattathil S."/>
            <person name="Villasana D."/>
            <person name="Walker D.L."/>
            <person name="Wang S."/>
            <person name="Wang K."/>
            <person name="White C.S."/>
            <person name="Williams A.C."/>
            <person name="Williamson J."/>
            <person name="Wilson K."/>
            <person name="Woghiren I.O."/>
            <person name="Woodworth J.R."/>
            <person name="Worley K.C."/>
            <person name="Wright R.A."/>
            <person name="Wu W."/>
            <person name="Young L."/>
            <person name="Zhang L."/>
            <person name="Zhang J."/>
            <person name="Zhu Y."/>
            <person name="Muzny D.M."/>
            <person name="Weinstock G."/>
            <person name="Gibbs R.A."/>
        </authorList>
    </citation>
    <scope>NUCLEOTIDE SEQUENCE [LARGE SCALE GENOMIC DNA]</scope>
    <source>
        <strain evidence="2">LSR1</strain>
    </source>
</reference>
<dbReference type="AlphaFoldDB" id="A0A8R2D3W4"/>
<reference evidence="1" key="2">
    <citation type="submission" date="2022-06" db="UniProtKB">
        <authorList>
            <consortium name="EnsemblMetazoa"/>
        </authorList>
    </citation>
    <scope>IDENTIFICATION</scope>
</reference>
<dbReference type="Proteomes" id="UP000007819">
    <property type="component" value="Chromosome X"/>
</dbReference>
<dbReference type="RefSeq" id="XP_016660095.1">
    <property type="nucleotide sequence ID" value="XM_016804606.1"/>
</dbReference>
<dbReference type="KEGG" id="api:107883822"/>
<keyword evidence="2" id="KW-1185">Reference proteome</keyword>
<dbReference type="OrthoDB" id="6599116at2759"/>
<dbReference type="GeneID" id="107883822"/>
<protein>
    <recommendedName>
        <fullName evidence="3">MULE transposase domain-containing protein</fullName>
    </recommendedName>
</protein>
<name>A0A8R2D3W4_ACYPI</name>
<evidence type="ECO:0008006" key="3">
    <source>
        <dbReference type="Google" id="ProtNLM"/>
    </source>
</evidence>
<evidence type="ECO:0000313" key="2">
    <source>
        <dbReference type="Proteomes" id="UP000007819"/>
    </source>
</evidence>
<accession>A0A8R2D3W4</accession>
<evidence type="ECO:0000313" key="1">
    <source>
        <dbReference type="EnsemblMetazoa" id="XP_016660095.1"/>
    </source>
</evidence>
<dbReference type="EnsemblMetazoa" id="XM_016804606.1">
    <property type="protein sequence ID" value="XP_016660095.1"/>
    <property type="gene ID" value="LOC107883822"/>
</dbReference>
<proteinExistence type="predicted"/>
<sequence length="207" mass="24167">MYTKAFRLIQNYLKPDKIYADFERAIHVAISEVWPSAQLKGCRFHLGQSWWRKIQQLELSKEFKNNDSEIGQPLKLFFGLSLLSTEEVNDSYTNEFISLKPINGKLEEFFDCILEHYIEKDSSFPPTMWAEYTSSIERTTTCCESFHSKFNSCFYSAHPKIFQFIDVLKEVQMETDSSILMCGGVLKSFYHTASKHRAAVKQLLIRE</sequence>